<organism evidence="3 4">
    <name type="scientific">Triangularia verruculosa</name>
    <dbReference type="NCBI Taxonomy" id="2587418"/>
    <lineage>
        <taxon>Eukaryota</taxon>
        <taxon>Fungi</taxon>
        <taxon>Dikarya</taxon>
        <taxon>Ascomycota</taxon>
        <taxon>Pezizomycotina</taxon>
        <taxon>Sordariomycetes</taxon>
        <taxon>Sordariomycetidae</taxon>
        <taxon>Sordariales</taxon>
        <taxon>Podosporaceae</taxon>
        <taxon>Triangularia</taxon>
    </lineage>
</organism>
<sequence>MHPTTALITLLALTTSALALPAQTPDIEERGPPPPSWKRGPPPPSWKRGPPPPSWKRELEEADPEPLIRSSGSKRAPSPEAAPEPEPQCKPFFCMEEVRSTTNAFHVKFKDPKI</sequence>
<feature type="signal peptide" evidence="2">
    <location>
        <begin position="1"/>
        <end position="19"/>
    </location>
</feature>
<accession>A0AAN6XIP7</accession>
<feature type="region of interest" description="Disordered" evidence="1">
    <location>
        <begin position="21"/>
        <end position="90"/>
    </location>
</feature>
<feature type="chain" id="PRO_5042878267" evidence="2">
    <location>
        <begin position="20"/>
        <end position="114"/>
    </location>
</feature>
<keyword evidence="4" id="KW-1185">Reference proteome</keyword>
<comment type="caution">
    <text evidence="3">The sequence shown here is derived from an EMBL/GenBank/DDBJ whole genome shotgun (WGS) entry which is preliminary data.</text>
</comment>
<proteinExistence type="predicted"/>
<dbReference type="EMBL" id="MU863912">
    <property type="protein sequence ID" value="KAK4201011.1"/>
    <property type="molecule type" value="Genomic_DNA"/>
</dbReference>
<name>A0AAN6XIP7_9PEZI</name>
<dbReference type="Proteomes" id="UP001303160">
    <property type="component" value="Unassembled WGS sequence"/>
</dbReference>
<evidence type="ECO:0000313" key="4">
    <source>
        <dbReference type="Proteomes" id="UP001303160"/>
    </source>
</evidence>
<dbReference type="AlphaFoldDB" id="A0AAN6XIP7"/>
<feature type="compositionally biased region" description="Pro residues" evidence="1">
    <location>
        <begin position="32"/>
        <end position="54"/>
    </location>
</feature>
<evidence type="ECO:0000256" key="2">
    <source>
        <dbReference type="SAM" id="SignalP"/>
    </source>
</evidence>
<gene>
    <name evidence="3" type="ORF">QBC40DRAFT_325338</name>
</gene>
<reference evidence="3" key="1">
    <citation type="journal article" date="2023" name="Mol. Phylogenet. Evol.">
        <title>Genome-scale phylogeny and comparative genomics of the fungal order Sordariales.</title>
        <authorList>
            <person name="Hensen N."/>
            <person name="Bonometti L."/>
            <person name="Westerberg I."/>
            <person name="Brannstrom I.O."/>
            <person name="Guillou S."/>
            <person name="Cros-Aarteil S."/>
            <person name="Calhoun S."/>
            <person name="Haridas S."/>
            <person name="Kuo A."/>
            <person name="Mondo S."/>
            <person name="Pangilinan J."/>
            <person name="Riley R."/>
            <person name="LaButti K."/>
            <person name="Andreopoulos B."/>
            <person name="Lipzen A."/>
            <person name="Chen C."/>
            <person name="Yan M."/>
            <person name="Daum C."/>
            <person name="Ng V."/>
            <person name="Clum A."/>
            <person name="Steindorff A."/>
            <person name="Ohm R.A."/>
            <person name="Martin F."/>
            <person name="Silar P."/>
            <person name="Natvig D.O."/>
            <person name="Lalanne C."/>
            <person name="Gautier V."/>
            <person name="Ament-Velasquez S.L."/>
            <person name="Kruys A."/>
            <person name="Hutchinson M.I."/>
            <person name="Powell A.J."/>
            <person name="Barry K."/>
            <person name="Miller A.N."/>
            <person name="Grigoriev I.V."/>
            <person name="Debuchy R."/>
            <person name="Gladieux P."/>
            <person name="Hiltunen Thoren M."/>
            <person name="Johannesson H."/>
        </authorList>
    </citation>
    <scope>NUCLEOTIDE SEQUENCE</scope>
    <source>
        <strain evidence="3">CBS 315.58</strain>
    </source>
</reference>
<reference evidence="3" key="2">
    <citation type="submission" date="2023-05" db="EMBL/GenBank/DDBJ databases">
        <authorList>
            <consortium name="Lawrence Berkeley National Laboratory"/>
            <person name="Steindorff A."/>
            <person name="Hensen N."/>
            <person name="Bonometti L."/>
            <person name="Westerberg I."/>
            <person name="Brannstrom I.O."/>
            <person name="Guillou S."/>
            <person name="Cros-Aarteil S."/>
            <person name="Calhoun S."/>
            <person name="Haridas S."/>
            <person name="Kuo A."/>
            <person name="Mondo S."/>
            <person name="Pangilinan J."/>
            <person name="Riley R."/>
            <person name="Labutti K."/>
            <person name="Andreopoulos B."/>
            <person name="Lipzen A."/>
            <person name="Chen C."/>
            <person name="Yanf M."/>
            <person name="Daum C."/>
            <person name="Ng V."/>
            <person name="Clum A."/>
            <person name="Ohm R."/>
            <person name="Martin F."/>
            <person name="Silar P."/>
            <person name="Natvig D."/>
            <person name="Lalanne C."/>
            <person name="Gautier V."/>
            <person name="Ament-Velasquez S.L."/>
            <person name="Kruys A."/>
            <person name="Hutchinson M.I."/>
            <person name="Powell A.J."/>
            <person name="Barry K."/>
            <person name="Miller A.N."/>
            <person name="Grigoriev I.V."/>
            <person name="Debuchy R."/>
            <person name="Gladieux P."/>
            <person name="Thoren M.H."/>
            <person name="Johannesson H."/>
        </authorList>
    </citation>
    <scope>NUCLEOTIDE SEQUENCE</scope>
    <source>
        <strain evidence="3">CBS 315.58</strain>
    </source>
</reference>
<protein>
    <submittedName>
        <fullName evidence="3">Uncharacterized protein</fullName>
    </submittedName>
</protein>
<keyword evidence="2" id="KW-0732">Signal</keyword>
<evidence type="ECO:0000313" key="3">
    <source>
        <dbReference type="EMBL" id="KAK4201011.1"/>
    </source>
</evidence>
<evidence type="ECO:0000256" key="1">
    <source>
        <dbReference type="SAM" id="MobiDB-lite"/>
    </source>
</evidence>